<reference evidence="6" key="2">
    <citation type="submission" date="2025-08" db="UniProtKB">
        <authorList>
            <consortium name="Ensembl"/>
        </authorList>
    </citation>
    <scope>IDENTIFICATION</scope>
</reference>
<sequence length="514" mass="54872">MRTAPIPGCGGTGVGAGQGPPEEGLRGTELRPCGKAFSQGPKAPMAAKWEPGVLPKEVGGCHSAPPVMGQGPVSARSGDLPAGDEPLPSVQVREAHRWQVHGRAGATRAAEARGREPAFPRGGLGAAAHARRLRDALRVTGGERLGRPQADLQHPEHAGAEALGHRLRHRAPRLRERVHARRAHVRRGAGRRHQPHAREPQRGRDAHHRGRGRLRVQAAPQASRKAGTRSKAAATKQAQRGSSNVFSMFEQAQIQEFKEAFSCIDQNRDGIICKSDLRETYSQLGKVNVPEEELDAMLQEGKGPINFTVFLTLFGEKLNGTDPEEAILSAFRLFDPSGKGVVNKDQFKQLLLTQADKFSPAEVRIPGSFITALRPLAGPSPLRAPERPRGRAALVGTEPSFRGEVPSLLGSGGEGGQTEGEGVCGAGERGVQRPPGKIAVHRSISKGLYTWGRAAARPGVGGLCDPWPPSTRTQPWAEKACGLGEGPQGSHGPPGHAGRAASDRRLRRWSRCSP</sequence>
<feature type="region of interest" description="Disordered" evidence="4">
    <location>
        <begin position="103"/>
        <end position="123"/>
    </location>
</feature>
<dbReference type="InterPro" id="IPR002048">
    <property type="entry name" value="EF_hand_dom"/>
</dbReference>
<protein>
    <submittedName>
        <fullName evidence="6">Glucokinase</fullName>
    </submittedName>
</protein>
<dbReference type="InterPro" id="IPR018247">
    <property type="entry name" value="EF_Hand_1_Ca_BS"/>
</dbReference>
<proteinExistence type="predicted"/>
<feature type="region of interest" description="Disordered" evidence="4">
    <location>
        <begin position="162"/>
        <end position="240"/>
    </location>
</feature>
<evidence type="ECO:0000313" key="6">
    <source>
        <dbReference type="Ensembl" id="ENSSSCP00070028137.1"/>
    </source>
</evidence>
<feature type="domain" description="EF-hand" evidence="5">
    <location>
        <begin position="322"/>
        <end position="357"/>
    </location>
</feature>
<evidence type="ECO:0000313" key="7">
    <source>
        <dbReference type="Proteomes" id="UP000314985"/>
    </source>
</evidence>
<name>A0A4X1UG46_PIG</name>
<feature type="compositionally biased region" description="Basic residues" evidence="4">
    <location>
        <begin position="205"/>
        <end position="214"/>
    </location>
</feature>
<organism evidence="6 7">
    <name type="scientific">Sus scrofa</name>
    <name type="common">Pig</name>
    <dbReference type="NCBI Taxonomy" id="9823"/>
    <lineage>
        <taxon>Eukaryota</taxon>
        <taxon>Metazoa</taxon>
        <taxon>Chordata</taxon>
        <taxon>Craniata</taxon>
        <taxon>Vertebrata</taxon>
        <taxon>Euteleostomi</taxon>
        <taxon>Mammalia</taxon>
        <taxon>Eutheria</taxon>
        <taxon>Laurasiatheria</taxon>
        <taxon>Artiodactyla</taxon>
        <taxon>Suina</taxon>
        <taxon>Suidae</taxon>
        <taxon>Sus</taxon>
    </lineage>
</organism>
<dbReference type="Proteomes" id="UP000314985">
    <property type="component" value="Chromosome 18"/>
</dbReference>
<feature type="region of interest" description="Disordered" evidence="4">
    <location>
        <begin position="402"/>
        <end position="434"/>
    </location>
</feature>
<dbReference type="Gene3D" id="1.10.238.10">
    <property type="entry name" value="EF-hand"/>
    <property type="match status" value="2"/>
</dbReference>
<evidence type="ECO:0000256" key="2">
    <source>
        <dbReference type="ARBA" id="ARBA00022737"/>
    </source>
</evidence>
<dbReference type="SMART" id="SM00054">
    <property type="entry name" value="EFh"/>
    <property type="match status" value="2"/>
</dbReference>
<evidence type="ECO:0000256" key="1">
    <source>
        <dbReference type="ARBA" id="ARBA00022723"/>
    </source>
</evidence>
<keyword evidence="1" id="KW-0479">Metal-binding</keyword>
<dbReference type="InterPro" id="IPR050403">
    <property type="entry name" value="Myosin_RLC"/>
</dbReference>
<feature type="compositionally biased region" description="Gly residues" evidence="4">
    <location>
        <begin position="8"/>
        <end position="18"/>
    </location>
</feature>
<evidence type="ECO:0000256" key="4">
    <source>
        <dbReference type="SAM" id="MobiDB-lite"/>
    </source>
</evidence>
<reference evidence="6 7" key="1">
    <citation type="submission" date="2017-08" db="EMBL/GenBank/DDBJ databases">
        <title>USMARCv1.0.</title>
        <authorList>
            <person name="Hannum G.I."/>
            <person name="Koren S."/>
            <person name="Schroeder S.G."/>
            <person name="Chin S.C."/>
            <person name="Nonneman D.J."/>
            <person name="Becker S.A."/>
            <person name="Rosen B.D."/>
            <person name="Bickhart D.M."/>
            <person name="Putnam N.H."/>
            <person name="Green R.E."/>
            <person name="Tuggle C.K."/>
            <person name="Liu H."/>
            <person name="Rohrer G.A."/>
            <person name="Warr A."/>
            <person name="Hall R."/>
            <person name="Kim K."/>
            <person name="Hume D.A."/>
            <person name="Talbot R."/>
            <person name="Chow W."/>
            <person name="Howe K."/>
            <person name="Schwartz A.S."/>
            <person name="Watson M."/>
            <person name="Archibald A.L."/>
            <person name="Phillippy A.M."/>
            <person name="Smith T.P.L."/>
        </authorList>
    </citation>
    <scope>NUCLEOTIDE SEQUENCE [LARGE SCALE GENOMIC DNA]</scope>
</reference>
<dbReference type="SUPFAM" id="SSF47473">
    <property type="entry name" value="EF-hand"/>
    <property type="match status" value="1"/>
</dbReference>
<dbReference type="InterPro" id="IPR011992">
    <property type="entry name" value="EF-hand-dom_pair"/>
</dbReference>
<evidence type="ECO:0000259" key="5">
    <source>
        <dbReference type="PROSITE" id="PS50222"/>
    </source>
</evidence>
<keyword evidence="3" id="KW-0106">Calcium</keyword>
<feature type="compositionally biased region" description="Basic residues" evidence="4">
    <location>
        <begin position="165"/>
        <end position="195"/>
    </location>
</feature>
<dbReference type="PROSITE" id="PS00018">
    <property type="entry name" value="EF_HAND_1"/>
    <property type="match status" value="1"/>
</dbReference>
<feature type="compositionally biased region" description="Gly residues" evidence="4">
    <location>
        <begin position="410"/>
        <end position="428"/>
    </location>
</feature>
<evidence type="ECO:0000256" key="3">
    <source>
        <dbReference type="ARBA" id="ARBA00022837"/>
    </source>
</evidence>
<dbReference type="PROSITE" id="PS50222">
    <property type="entry name" value="EF_HAND_2"/>
    <property type="match status" value="2"/>
</dbReference>
<feature type="region of interest" description="Disordered" evidence="4">
    <location>
        <begin position="468"/>
        <end position="514"/>
    </location>
</feature>
<accession>A0A4X1UG46</accession>
<dbReference type="PANTHER" id="PTHR23049">
    <property type="entry name" value="MYOSIN REGULATORY LIGHT CHAIN 2"/>
    <property type="match status" value="1"/>
</dbReference>
<feature type="compositionally biased region" description="Basic residues" evidence="4">
    <location>
        <begin position="505"/>
        <end position="514"/>
    </location>
</feature>
<feature type="region of interest" description="Disordered" evidence="4">
    <location>
        <begin position="1"/>
        <end position="43"/>
    </location>
</feature>
<dbReference type="AlphaFoldDB" id="A0A4X1UG46"/>
<dbReference type="Ensembl" id="ENSSSCT00070033710.1">
    <property type="protein sequence ID" value="ENSSSCP00070028137.1"/>
    <property type="gene ID" value="ENSSSCG00070017036.1"/>
</dbReference>
<keyword evidence="2" id="KW-0677">Repeat</keyword>
<dbReference type="GO" id="GO:0005509">
    <property type="term" value="F:calcium ion binding"/>
    <property type="evidence" value="ECO:0007669"/>
    <property type="project" value="InterPro"/>
</dbReference>
<dbReference type="FunFam" id="1.10.238.10:FF:000007">
    <property type="entry name" value="Putative myosin regulatory light chain sqh"/>
    <property type="match status" value="1"/>
</dbReference>
<feature type="domain" description="EF-hand" evidence="5">
    <location>
        <begin position="252"/>
        <end position="287"/>
    </location>
</feature>